<evidence type="ECO:0000259" key="2">
    <source>
        <dbReference type="PROSITE" id="PS50041"/>
    </source>
</evidence>
<proteinExistence type="predicted"/>
<dbReference type="GO" id="GO:0005886">
    <property type="term" value="C:plasma membrane"/>
    <property type="evidence" value="ECO:0007669"/>
    <property type="project" value="UniProtKB-SubCell"/>
</dbReference>
<accession>A0A3Q2CV70</accession>
<reference evidence="3" key="1">
    <citation type="submission" date="2025-08" db="UniProtKB">
        <authorList>
            <consortium name="Ensembl"/>
        </authorList>
    </citation>
    <scope>IDENTIFICATION</scope>
</reference>
<keyword evidence="4" id="KW-1185">Reference proteome</keyword>
<protein>
    <recommendedName>
        <fullName evidence="2">C-type lectin domain-containing protein</fullName>
    </recommendedName>
</protein>
<organism evidence="3 4">
    <name type="scientific">Cyprinodon variegatus</name>
    <name type="common">Sheepshead minnow</name>
    <dbReference type="NCBI Taxonomy" id="28743"/>
    <lineage>
        <taxon>Eukaryota</taxon>
        <taxon>Metazoa</taxon>
        <taxon>Chordata</taxon>
        <taxon>Craniata</taxon>
        <taxon>Vertebrata</taxon>
        <taxon>Euteleostomi</taxon>
        <taxon>Actinopterygii</taxon>
        <taxon>Neopterygii</taxon>
        <taxon>Teleostei</taxon>
        <taxon>Neoteleostei</taxon>
        <taxon>Acanthomorphata</taxon>
        <taxon>Ovalentaria</taxon>
        <taxon>Atherinomorphae</taxon>
        <taxon>Cyprinodontiformes</taxon>
        <taxon>Cyprinodontidae</taxon>
        <taxon>Cyprinodon</taxon>
    </lineage>
</organism>
<evidence type="ECO:0000256" key="1">
    <source>
        <dbReference type="ARBA" id="ARBA00004401"/>
    </source>
</evidence>
<dbReference type="Gene3D" id="3.10.100.10">
    <property type="entry name" value="Mannose-Binding Protein A, subunit A"/>
    <property type="match status" value="1"/>
</dbReference>
<feature type="domain" description="C-type lectin" evidence="2">
    <location>
        <begin position="28"/>
        <end position="97"/>
    </location>
</feature>
<evidence type="ECO:0000313" key="4">
    <source>
        <dbReference type="Proteomes" id="UP000265020"/>
    </source>
</evidence>
<dbReference type="InterPro" id="IPR050828">
    <property type="entry name" value="C-type_lectin/matrix_domain"/>
</dbReference>
<dbReference type="OMA" id="NICCLAC"/>
<dbReference type="PANTHER" id="PTHR45710">
    <property type="entry name" value="C-TYPE LECTIN DOMAIN-CONTAINING PROTEIN 180"/>
    <property type="match status" value="1"/>
</dbReference>
<dbReference type="InterPro" id="IPR016187">
    <property type="entry name" value="CTDL_fold"/>
</dbReference>
<dbReference type="Ensembl" id="ENSCVAT00000016083.1">
    <property type="protein sequence ID" value="ENSCVAP00000009637.1"/>
    <property type="gene ID" value="ENSCVAG00000011618.1"/>
</dbReference>
<dbReference type="Pfam" id="PF00059">
    <property type="entry name" value="Lectin_C"/>
    <property type="match status" value="1"/>
</dbReference>
<sequence length="142" mass="16234">LCSVMNLNICCLACLLEKQFPKVCPSLYYISSTTNTWNDSRKDCLERGADLAIIDSKEEQDFLRKFQKRLWIGLTDADVEGEWKWVDGSLLNIRLVNCGSTALKNIFAESVLRIIIAFQIRIAYYCTKNSLHMHCENTGSMV</sequence>
<dbReference type="GeneTree" id="ENSGT01020000230338"/>
<dbReference type="InterPro" id="IPR001304">
    <property type="entry name" value="C-type_lectin-like"/>
</dbReference>
<evidence type="ECO:0000313" key="3">
    <source>
        <dbReference type="Ensembl" id="ENSCVAP00000009637.1"/>
    </source>
</evidence>
<dbReference type="Proteomes" id="UP000265020">
    <property type="component" value="Unassembled WGS sequence"/>
</dbReference>
<reference evidence="3" key="2">
    <citation type="submission" date="2025-09" db="UniProtKB">
        <authorList>
            <consortium name="Ensembl"/>
        </authorList>
    </citation>
    <scope>IDENTIFICATION</scope>
</reference>
<dbReference type="PROSITE" id="PS50041">
    <property type="entry name" value="C_TYPE_LECTIN_2"/>
    <property type="match status" value="1"/>
</dbReference>
<dbReference type="AlphaFoldDB" id="A0A3Q2CV70"/>
<dbReference type="InterPro" id="IPR016186">
    <property type="entry name" value="C-type_lectin-like/link_sf"/>
</dbReference>
<dbReference type="PANTHER" id="PTHR45710:SF8">
    <property type="entry name" value="RERATING FAMILY MEMBER 4"/>
    <property type="match status" value="1"/>
</dbReference>
<name>A0A3Q2CV70_CYPVA</name>
<comment type="subcellular location">
    <subcellularLocation>
        <location evidence="1">Cell membrane</location>
        <topology evidence="1">Single-pass type II membrane protein</topology>
    </subcellularLocation>
</comment>
<dbReference type="SUPFAM" id="SSF56436">
    <property type="entry name" value="C-type lectin-like"/>
    <property type="match status" value="1"/>
</dbReference>
<dbReference type="SMART" id="SM00034">
    <property type="entry name" value="CLECT"/>
    <property type="match status" value="1"/>
</dbReference>